<dbReference type="PROSITE" id="PS00893">
    <property type="entry name" value="NUDIX_BOX"/>
    <property type="match status" value="1"/>
</dbReference>
<dbReference type="Gene3D" id="3.90.79.10">
    <property type="entry name" value="Nucleoside Triphosphate Pyrophosphohydrolase"/>
    <property type="match status" value="1"/>
</dbReference>
<evidence type="ECO:0000256" key="7">
    <source>
        <dbReference type="ARBA" id="ARBA00022842"/>
    </source>
</evidence>
<dbReference type="EC" id="3.6.1.22" evidence="4"/>
<dbReference type="GO" id="GO:0005829">
    <property type="term" value="C:cytosol"/>
    <property type="evidence" value="ECO:0007669"/>
    <property type="project" value="TreeGrafter"/>
</dbReference>
<dbReference type="Gene3D" id="3.90.79.20">
    <property type="match status" value="1"/>
</dbReference>
<dbReference type="InterPro" id="IPR049734">
    <property type="entry name" value="NudC-like_C"/>
</dbReference>
<dbReference type="InterPro" id="IPR000086">
    <property type="entry name" value="NUDIX_hydrolase_dom"/>
</dbReference>
<sequence>MSTLATRPITHSLHYSQEVLNRVSFLRKDPQFLEEALTHAETVFIPFHDYMPFVDERNGVMARLHRKEIGDVIEPKNSARNLVFLGLSLSAKSNFVYSARYRGTPTFALNVSNTGGLEASQLLEVLQSYRKLESFKDLNRLTLEESSIVSQARMYLQWLDTHKFCSICGSKTIAADAGTRLTCSNGDCVSNHRVSNVCFPRTDAVVISAITNRDNSKVLLCKSGAPRNKERKLYSCVSGFLEPSETLEVAVAREIWEETGLNTDKVDILMSQPWPFPNNLMIGCVAVADDAQIPDLTHDCELDEVRWVPCSVLESILSQEESSSGFIQDEATGLNLPNNKSVAYMLMSYIVDKSKAKTNLQPN</sequence>
<dbReference type="InterPro" id="IPR050241">
    <property type="entry name" value="NAD-cap_RNA_hydrolase_NudC"/>
</dbReference>
<dbReference type="GO" id="GO:0046872">
    <property type="term" value="F:metal ion binding"/>
    <property type="evidence" value="ECO:0007669"/>
    <property type="project" value="UniProtKB-KW"/>
</dbReference>
<evidence type="ECO:0000256" key="5">
    <source>
        <dbReference type="ARBA" id="ARBA00022723"/>
    </source>
</evidence>
<comment type="catalytic activity">
    <reaction evidence="9">
        <text>a 5'-end NAD(+)-phospho-ribonucleoside in mRNA + H2O = a 5'-end phospho-adenosine-phospho-ribonucleoside in mRNA + beta-nicotinamide D-ribonucleotide + 2 H(+)</text>
        <dbReference type="Rhea" id="RHEA:60876"/>
        <dbReference type="Rhea" id="RHEA-COMP:15698"/>
        <dbReference type="Rhea" id="RHEA-COMP:15719"/>
        <dbReference type="ChEBI" id="CHEBI:14649"/>
        <dbReference type="ChEBI" id="CHEBI:15377"/>
        <dbReference type="ChEBI" id="CHEBI:15378"/>
        <dbReference type="ChEBI" id="CHEBI:144029"/>
        <dbReference type="ChEBI" id="CHEBI:144051"/>
    </reaction>
    <physiologicalReaction direction="left-to-right" evidence="9">
        <dbReference type="Rhea" id="RHEA:60877"/>
    </physiologicalReaction>
</comment>
<evidence type="ECO:0000256" key="4">
    <source>
        <dbReference type="ARBA" id="ARBA00012381"/>
    </source>
</evidence>
<evidence type="ECO:0000313" key="11">
    <source>
        <dbReference type="EMBL" id="SCU80701.1"/>
    </source>
</evidence>
<keyword evidence="12" id="KW-1185">Reference proteome</keyword>
<dbReference type="PROSITE" id="PS51462">
    <property type="entry name" value="NUDIX"/>
    <property type="match status" value="1"/>
</dbReference>
<comment type="cofactor">
    <cofactor evidence="1">
        <name>Mg(2+)</name>
        <dbReference type="ChEBI" id="CHEBI:18420"/>
    </cofactor>
</comment>
<dbReference type="CDD" id="cd03429">
    <property type="entry name" value="NUDIX_NADH_pyrophosphatase_Nudt13"/>
    <property type="match status" value="1"/>
</dbReference>
<comment type="similarity">
    <text evidence="3">Belongs to the Nudix hydrolase family. NudC subfamily.</text>
</comment>
<evidence type="ECO:0000256" key="9">
    <source>
        <dbReference type="ARBA" id="ARBA00023679"/>
    </source>
</evidence>
<name>A0A1G4IV87_9SACH</name>
<protein>
    <recommendedName>
        <fullName evidence="4">NAD(+) diphosphatase</fullName>
        <ecNumber evidence="4">3.6.1.22</ecNumber>
    </recommendedName>
</protein>
<comment type="cofactor">
    <cofactor evidence="2">
        <name>Zn(2+)</name>
        <dbReference type="ChEBI" id="CHEBI:29105"/>
    </cofactor>
</comment>
<dbReference type="InterPro" id="IPR020084">
    <property type="entry name" value="NUDIX_hydrolase_CS"/>
</dbReference>
<dbReference type="AlphaFoldDB" id="A0A1G4IV87"/>
<dbReference type="GO" id="GO:0006742">
    <property type="term" value="P:NADP+ catabolic process"/>
    <property type="evidence" value="ECO:0007669"/>
    <property type="project" value="TreeGrafter"/>
</dbReference>
<dbReference type="InterPro" id="IPR015797">
    <property type="entry name" value="NUDIX_hydrolase-like_dom_sf"/>
</dbReference>
<evidence type="ECO:0000259" key="10">
    <source>
        <dbReference type="PROSITE" id="PS51462"/>
    </source>
</evidence>
<keyword evidence="6" id="KW-0378">Hydrolase</keyword>
<dbReference type="PANTHER" id="PTHR42904:SF6">
    <property type="entry name" value="NAD-CAPPED RNA HYDROLASE NUDT12"/>
    <property type="match status" value="1"/>
</dbReference>
<organism evidence="11 12">
    <name type="scientific">Lachancea meyersii CBS 8951</name>
    <dbReference type="NCBI Taxonomy" id="1266667"/>
    <lineage>
        <taxon>Eukaryota</taxon>
        <taxon>Fungi</taxon>
        <taxon>Dikarya</taxon>
        <taxon>Ascomycota</taxon>
        <taxon>Saccharomycotina</taxon>
        <taxon>Saccharomycetes</taxon>
        <taxon>Saccharomycetales</taxon>
        <taxon>Saccharomycetaceae</taxon>
        <taxon>Lachancea</taxon>
    </lineage>
</organism>
<evidence type="ECO:0000256" key="3">
    <source>
        <dbReference type="ARBA" id="ARBA00009595"/>
    </source>
</evidence>
<keyword evidence="8" id="KW-0520">NAD</keyword>
<evidence type="ECO:0000256" key="6">
    <source>
        <dbReference type="ARBA" id="ARBA00022801"/>
    </source>
</evidence>
<dbReference type="GO" id="GO:0005777">
    <property type="term" value="C:peroxisome"/>
    <property type="evidence" value="ECO:0007669"/>
    <property type="project" value="TreeGrafter"/>
</dbReference>
<reference evidence="12" key="1">
    <citation type="submission" date="2016-03" db="EMBL/GenBank/DDBJ databases">
        <authorList>
            <person name="Devillers Hugo."/>
        </authorList>
    </citation>
    <scope>NUCLEOTIDE SEQUENCE [LARGE SCALE GENOMIC DNA]</scope>
</reference>
<dbReference type="Pfam" id="PF00293">
    <property type="entry name" value="NUDIX"/>
    <property type="match status" value="1"/>
</dbReference>
<keyword evidence="5" id="KW-0479">Metal-binding</keyword>
<dbReference type="GO" id="GO:0019677">
    <property type="term" value="P:NAD+ catabolic process"/>
    <property type="evidence" value="ECO:0007669"/>
    <property type="project" value="TreeGrafter"/>
</dbReference>
<dbReference type="SUPFAM" id="SSF55811">
    <property type="entry name" value="Nudix"/>
    <property type="match status" value="1"/>
</dbReference>
<dbReference type="GO" id="GO:0035529">
    <property type="term" value="F:NADH pyrophosphatase activity"/>
    <property type="evidence" value="ECO:0007669"/>
    <property type="project" value="TreeGrafter"/>
</dbReference>
<gene>
    <name evidence="11" type="ORF">LAME_0B04236G</name>
</gene>
<dbReference type="OrthoDB" id="10249612at2759"/>
<dbReference type="PANTHER" id="PTHR42904">
    <property type="entry name" value="NUDIX HYDROLASE, NUDC SUBFAMILY"/>
    <property type="match status" value="1"/>
</dbReference>
<evidence type="ECO:0000256" key="2">
    <source>
        <dbReference type="ARBA" id="ARBA00001947"/>
    </source>
</evidence>
<accession>A0A1G4IV87</accession>
<keyword evidence="7" id="KW-0460">Magnesium</keyword>
<evidence type="ECO:0000313" key="12">
    <source>
        <dbReference type="Proteomes" id="UP000191144"/>
    </source>
</evidence>
<dbReference type="EMBL" id="LT598478">
    <property type="protein sequence ID" value="SCU80701.1"/>
    <property type="molecule type" value="Genomic_DNA"/>
</dbReference>
<feature type="domain" description="Nudix hydrolase" evidence="10">
    <location>
        <begin position="200"/>
        <end position="331"/>
    </location>
</feature>
<dbReference type="Proteomes" id="UP000191144">
    <property type="component" value="Chromosome B"/>
</dbReference>
<proteinExistence type="inferred from homology"/>
<evidence type="ECO:0000256" key="1">
    <source>
        <dbReference type="ARBA" id="ARBA00001946"/>
    </source>
</evidence>
<evidence type="ECO:0000256" key="8">
    <source>
        <dbReference type="ARBA" id="ARBA00023027"/>
    </source>
</evidence>